<evidence type="ECO:0000313" key="3">
    <source>
        <dbReference type="EMBL" id="MBR7833412.1"/>
    </source>
</evidence>
<evidence type="ECO:0000256" key="1">
    <source>
        <dbReference type="ARBA" id="ARBA00023002"/>
    </source>
</evidence>
<sequence length="362" mass="38571">MNVKSASTSSDPRTAREVRLVVRSRDLPTTADFRIAEVSLPEPASGQVLVRNHWFAARAVMRALMGEGELPMPRYRPGAALWGPAVGRVVRRGDADGPVPGTWVLHGLGWRDFALVPTGQLEQIAPADVEVAADEDAVTDGPRQDADARDRLLAHLAQGETAYAGLMGAARLRPGDTVFVSSAAGSVGSMAGQIARLKGAGRVIGSAGGPAKVAWLLDELGYDAAFDHRERPVVEQLRRAAPEGIDVYFDNVGGEQLRAALELARPGARFALCGVLGQQGGGELPGLELDTFVVIAKSLRLQGFTARDYPDLSPQYEKELAQWLAESRLVIPAVRYRGLDAAPEALLALLGGRHTGNVIVEL</sequence>
<dbReference type="Pfam" id="PF16884">
    <property type="entry name" value="ADH_N_2"/>
    <property type="match status" value="1"/>
</dbReference>
<keyword evidence="1" id="KW-0560">Oxidoreductase</keyword>
<evidence type="ECO:0000313" key="4">
    <source>
        <dbReference type="Proteomes" id="UP000675781"/>
    </source>
</evidence>
<dbReference type="PANTHER" id="PTHR43205">
    <property type="entry name" value="PROSTAGLANDIN REDUCTASE"/>
    <property type="match status" value="1"/>
</dbReference>
<dbReference type="InterPro" id="IPR020843">
    <property type="entry name" value="ER"/>
</dbReference>
<proteinExistence type="predicted"/>
<dbReference type="RefSeq" id="WP_212527933.1">
    <property type="nucleotide sequence ID" value="NZ_JAGSOG010000029.1"/>
</dbReference>
<dbReference type="CDD" id="cd05288">
    <property type="entry name" value="PGDH"/>
    <property type="match status" value="1"/>
</dbReference>
<name>A0A941IPR9_9ACTN</name>
<dbReference type="AlphaFoldDB" id="A0A941IPR9"/>
<dbReference type="SMART" id="SM00829">
    <property type="entry name" value="PKS_ER"/>
    <property type="match status" value="1"/>
</dbReference>
<accession>A0A941IPR9</accession>
<dbReference type="InterPro" id="IPR045010">
    <property type="entry name" value="MDR_fam"/>
</dbReference>
<dbReference type="SUPFAM" id="SSF51735">
    <property type="entry name" value="NAD(P)-binding Rossmann-fold domains"/>
    <property type="match status" value="1"/>
</dbReference>
<dbReference type="PANTHER" id="PTHR43205:SF7">
    <property type="entry name" value="PROSTAGLANDIN REDUCTASE 1"/>
    <property type="match status" value="1"/>
</dbReference>
<reference evidence="3" key="1">
    <citation type="submission" date="2021-04" db="EMBL/GenBank/DDBJ databases">
        <title>Genome based classification of Actinospica acidithermotolerans sp. nov., an actinobacterium isolated from an Indonesian hot spring.</title>
        <authorList>
            <person name="Kusuma A.B."/>
            <person name="Putra K.E."/>
            <person name="Nafisah S."/>
            <person name="Loh J."/>
            <person name="Nouioui I."/>
            <person name="Goodfellow M."/>
        </authorList>
    </citation>
    <scope>NUCLEOTIDE SEQUENCE</scope>
    <source>
        <strain evidence="3">CSCA 57</strain>
    </source>
</reference>
<dbReference type="InterPro" id="IPR011032">
    <property type="entry name" value="GroES-like_sf"/>
</dbReference>
<protein>
    <submittedName>
        <fullName evidence="3">NADP-dependent oxidoreductase</fullName>
    </submittedName>
</protein>
<comment type="caution">
    <text evidence="3">The sequence shown here is derived from an EMBL/GenBank/DDBJ whole genome shotgun (WGS) entry which is preliminary data.</text>
</comment>
<dbReference type="Gene3D" id="3.40.50.720">
    <property type="entry name" value="NAD(P)-binding Rossmann-like Domain"/>
    <property type="match status" value="1"/>
</dbReference>
<dbReference type="SUPFAM" id="SSF50129">
    <property type="entry name" value="GroES-like"/>
    <property type="match status" value="1"/>
</dbReference>
<organism evidence="3 4">
    <name type="scientific">Actinospica durhamensis</name>
    <dbReference type="NCBI Taxonomy" id="1508375"/>
    <lineage>
        <taxon>Bacteria</taxon>
        <taxon>Bacillati</taxon>
        <taxon>Actinomycetota</taxon>
        <taxon>Actinomycetes</taxon>
        <taxon>Catenulisporales</taxon>
        <taxon>Actinospicaceae</taxon>
        <taxon>Actinospica</taxon>
    </lineage>
</organism>
<dbReference type="InterPro" id="IPR041694">
    <property type="entry name" value="ADH_N_2"/>
</dbReference>
<dbReference type="Gene3D" id="3.90.180.10">
    <property type="entry name" value="Medium-chain alcohol dehydrogenases, catalytic domain"/>
    <property type="match status" value="1"/>
</dbReference>
<feature type="domain" description="Enoyl reductase (ER)" evidence="2">
    <location>
        <begin position="29"/>
        <end position="360"/>
    </location>
</feature>
<keyword evidence="4" id="KW-1185">Reference proteome</keyword>
<dbReference type="InterPro" id="IPR013149">
    <property type="entry name" value="ADH-like_C"/>
</dbReference>
<dbReference type="InterPro" id="IPR036291">
    <property type="entry name" value="NAD(P)-bd_dom_sf"/>
</dbReference>
<dbReference type="Pfam" id="PF00107">
    <property type="entry name" value="ADH_zinc_N"/>
    <property type="match status" value="1"/>
</dbReference>
<gene>
    <name evidence="3" type="ORF">KDL01_09055</name>
</gene>
<dbReference type="GO" id="GO:0016628">
    <property type="term" value="F:oxidoreductase activity, acting on the CH-CH group of donors, NAD or NADP as acceptor"/>
    <property type="evidence" value="ECO:0007669"/>
    <property type="project" value="InterPro"/>
</dbReference>
<dbReference type="Proteomes" id="UP000675781">
    <property type="component" value="Unassembled WGS sequence"/>
</dbReference>
<evidence type="ECO:0000259" key="2">
    <source>
        <dbReference type="SMART" id="SM00829"/>
    </source>
</evidence>
<dbReference type="EMBL" id="JAGSOG010000029">
    <property type="protein sequence ID" value="MBR7833412.1"/>
    <property type="molecule type" value="Genomic_DNA"/>
</dbReference>